<comment type="caution">
    <text evidence="7">The sequence shown here is derived from an EMBL/GenBank/DDBJ whole genome shotgun (WGS) entry which is preliminary data.</text>
</comment>
<dbReference type="Proteomes" id="UP001201262">
    <property type="component" value="Unassembled WGS sequence"/>
</dbReference>
<dbReference type="EMBL" id="JAJTJA010000001">
    <property type="protein sequence ID" value="KAH8705464.1"/>
    <property type="molecule type" value="Genomic_DNA"/>
</dbReference>
<evidence type="ECO:0000313" key="7">
    <source>
        <dbReference type="EMBL" id="KAH8705464.1"/>
    </source>
</evidence>
<dbReference type="AlphaFoldDB" id="A0AAD4L1L1"/>
<keyword evidence="8" id="KW-1185">Reference proteome</keyword>
<dbReference type="RefSeq" id="XP_046078085.1">
    <property type="nucleotide sequence ID" value="XM_046219250.1"/>
</dbReference>
<dbReference type="GO" id="GO:0000272">
    <property type="term" value="P:polysaccharide catabolic process"/>
    <property type="evidence" value="ECO:0007669"/>
    <property type="project" value="InterPro"/>
</dbReference>
<keyword evidence="5" id="KW-0732">Signal</keyword>
<dbReference type="GO" id="GO:0004553">
    <property type="term" value="F:hydrolase activity, hydrolyzing O-glycosyl compounds"/>
    <property type="evidence" value="ECO:0007669"/>
    <property type="project" value="InterPro"/>
</dbReference>
<reference evidence="7" key="1">
    <citation type="submission" date="2021-12" db="EMBL/GenBank/DDBJ databases">
        <title>Convergent genome expansion in fungi linked to evolution of root-endophyte symbiosis.</title>
        <authorList>
            <consortium name="DOE Joint Genome Institute"/>
            <person name="Ke Y.-H."/>
            <person name="Bonito G."/>
            <person name="Liao H.-L."/>
            <person name="Looney B."/>
            <person name="Rojas-Flechas A."/>
            <person name="Nash J."/>
            <person name="Hameed K."/>
            <person name="Schadt C."/>
            <person name="Martin F."/>
            <person name="Crous P.W."/>
            <person name="Miettinen O."/>
            <person name="Magnuson J.K."/>
            <person name="Labbe J."/>
            <person name="Jacobson D."/>
            <person name="Doktycz M.J."/>
            <person name="Veneault-Fourrey C."/>
            <person name="Kuo A."/>
            <person name="Mondo S."/>
            <person name="Calhoun S."/>
            <person name="Riley R."/>
            <person name="Ohm R."/>
            <person name="LaButti K."/>
            <person name="Andreopoulos B."/>
            <person name="Pangilinan J."/>
            <person name="Nolan M."/>
            <person name="Tritt A."/>
            <person name="Clum A."/>
            <person name="Lipzen A."/>
            <person name="Daum C."/>
            <person name="Barry K."/>
            <person name="Grigoriev I.V."/>
            <person name="Vilgalys R."/>
        </authorList>
    </citation>
    <scope>NUCLEOTIDE SEQUENCE</scope>
    <source>
        <strain evidence="7">PMI_201</strain>
    </source>
</reference>
<evidence type="ECO:0000256" key="2">
    <source>
        <dbReference type="ARBA" id="ARBA00022801"/>
    </source>
</evidence>
<evidence type="ECO:0000259" key="6">
    <source>
        <dbReference type="Pfam" id="PF00150"/>
    </source>
</evidence>
<evidence type="ECO:0000256" key="3">
    <source>
        <dbReference type="ARBA" id="ARBA00023295"/>
    </source>
</evidence>
<dbReference type="Gene3D" id="3.20.20.80">
    <property type="entry name" value="Glycosidases"/>
    <property type="match status" value="1"/>
</dbReference>
<name>A0AAD4L1L1_9EURO</name>
<accession>A0AAD4L1L1</accession>
<gene>
    <name evidence="7" type="ORF">BGW36DRAFT_413396</name>
</gene>
<feature type="domain" description="Glycoside hydrolase family 5" evidence="6">
    <location>
        <begin position="34"/>
        <end position="362"/>
    </location>
</feature>
<organism evidence="7 8">
    <name type="scientific">Talaromyces proteolyticus</name>
    <dbReference type="NCBI Taxonomy" id="1131652"/>
    <lineage>
        <taxon>Eukaryota</taxon>
        <taxon>Fungi</taxon>
        <taxon>Dikarya</taxon>
        <taxon>Ascomycota</taxon>
        <taxon>Pezizomycotina</taxon>
        <taxon>Eurotiomycetes</taxon>
        <taxon>Eurotiomycetidae</taxon>
        <taxon>Eurotiales</taxon>
        <taxon>Trichocomaceae</taxon>
        <taxon>Talaromyces</taxon>
        <taxon>Talaromyces sect. Bacilispori</taxon>
    </lineage>
</organism>
<sequence>MRGIKGVFCVLLSSTTLASGAWKPPFSTLSRWIVDSNGNNVTYAGANWPGAAEVMIPEGMQYASIESTVSKLKSLGMNVVRLTFAIELVDDILDNGGDVTVSKSLINALGSANGTTIFQGIQKANPQINENTTRLEVYDMVAEECAKQGIFVHLDNHISKAMWCCSTDDGNGWFGDTYFDVDKWKRGLSYMVSHAASWSSFVSIGLRNELRQPTTVNASYPYNWETWYAQMIGAASVVNSANSDALIFLGGIDYDTTLSPIPTGNDLGDGREFHLSDFNFSNKLVLEIHNYDSSTTSCDSLSESLLTDGFDALETSNSSIVNVMPVVMTEFGFLQDDTTWQGVYASCLRTWLPLVKAGWITWVLAGSYYIREGIQDADETWGLLNHAWTDWRSQDAVENGMAVMVNSSLA</sequence>
<evidence type="ECO:0000256" key="4">
    <source>
        <dbReference type="RuleBase" id="RU361153"/>
    </source>
</evidence>
<evidence type="ECO:0000256" key="5">
    <source>
        <dbReference type="SAM" id="SignalP"/>
    </source>
</evidence>
<dbReference type="Pfam" id="PF00150">
    <property type="entry name" value="Cellulase"/>
    <property type="match status" value="1"/>
</dbReference>
<dbReference type="InterPro" id="IPR001547">
    <property type="entry name" value="Glyco_hydro_5"/>
</dbReference>
<dbReference type="InterPro" id="IPR017853">
    <property type="entry name" value="GH"/>
</dbReference>
<comment type="similarity">
    <text evidence="1 4">Belongs to the glycosyl hydrolase 5 (cellulase A) family.</text>
</comment>
<dbReference type="PANTHER" id="PTHR31263:SF0">
    <property type="entry name" value="CELLULASE FAMILY PROTEIN (AFU_ORTHOLOGUE AFUA_5G14560)"/>
    <property type="match status" value="1"/>
</dbReference>
<dbReference type="SUPFAM" id="SSF51445">
    <property type="entry name" value="(Trans)glycosidases"/>
    <property type="match status" value="1"/>
</dbReference>
<feature type="signal peptide" evidence="5">
    <location>
        <begin position="1"/>
        <end position="20"/>
    </location>
</feature>
<evidence type="ECO:0000256" key="1">
    <source>
        <dbReference type="ARBA" id="ARBA00005641"/>
    </source>
</evidence>
<keyword evidence="2 4" id="KW-0378">Hydrolase</keyword>
<feature type="chain" id="PRO_5042001478" evidence="5">
    <location>
        <begin position="21"/>
        <end position="410"/>
    </location>
</feature>
<dbReference type="PANTHER" id="PTHR31263">
    <property type="entry name" value="CELLULASE FAMILY PROTEIN (AFU_ORTHOLOGUE AFUA_5G14560)"/>
    <property type="match status" value="1"/>
</dbReference>
<proteinExistence type="inferred from homology"/>
<keyword evidence="3 4" id="KW-0326">Glycosidase</keyword>
<evidence type="ECO:0000313" key="8">
    <source>
        <dbReference type="Proteomes" id="UP001201262"/>
    </source>
</evidence>
<protein>
    <submittedName>
        <fullName evidence="7">Glycoside hydrolase superfamily</fullName>
    </submittedName>
</protein>
<dbReference type="GeneID" id="70249537"/>